<sequence>MAPVLTRSRSKALNQPVFIDDNWNDAYIQTKDEQIDAMLAADALHSGWDELEEENSNGTDDHAADSDEDAWDSDSDESEDNEEDWLERPRVKTELSFTQQWMAAGGLLENLAWTLAAVSVAPLLLYISLPHSDELSWPLQSPRLAGMLSKLILNLLTLAAVATALYGASCSLEPLTLSSVINWRQLDIETPVECGERLLYEGKAFVTAVMETVAIGLSLDASSRRLDDNLWTLIASLDAPVARKLAALVAAILVTVTCFHRVWAKTLVLVTAASYVALNVMTELKMQQQAAVEIFSLDPTFAFVNESILVAIDGQNLEEGGTVAWAPYWGGVQQKQATYCPKRYPQQLRNGGVLVIFDHVNEYIPCYLSAKETASAVIVDGEIQPSEAFQCFSSIRLRVKDPKSVPGWSLHEHQLEEDPIQKQEL</sequence>
<dbReference type="VEuPathDB" id="FungiDB:DD237_004194"/>
<evidence type="ECO:0000256" key="2">
    <source>
        <dbReference type="SAM" id="Phobius"/>
    </source>
</evidence>
<feature type="region of interest" description="Disordered" evidence="1">
    <location>
        <begin position="51"/>
        <end position="86"/>
    </location>
</feature>
<keyword evidence="4" id="KW-1185">Reference proteome</keyword>
<comment type="caution">
    <text evidence="3">The sequence shown here is derived from an EMBL/GenBank/DDBJ whole genome shotgun (WGS) entry which is preliminary data.</text>
</comment>
<keyword evidence="2" id="KW-0472">Membrane</keyword>
<dbReference type="AlphaFoldDB" id="A0A3M6VGS1"/>
<evidence type="ECO:0000313" key="4">
    <source>
        <dbReference type="Proteomes" id="UP000282087"/>
    </source>
</evidence>
<evidence type="ECO:0000256" key="1">
    <source>
        <dbReference type="SAM" id="MobiDB-lite"/>
    </source>
</evidence>
<keyword evidence="2" id="KW-0812">Transmembrane</keyword>
<name>A0A3M6VGS1_9STRA</name>
<dbReference type="Proteomes" id="UP000282087">
    <property type="component" value="Unassembled WGS sequence"/>
</dbReference>
<gene>
    <name evidence="3" type="ORF">DD238_002663</name>
</gene>
<feature type="transmembrane region" description="Helical" evidence="2">
    <location>
        <begin position="111"/>
        <end position="130"/>
    </location>
</feature>
<evidence type="ECO:0008006" key="5">
    <source>
        <dbReference type="Google" id="ProtNLM"/>
    </source>
</evidence>
<protein>
    <recommendedName>
        <fullName evidence="5">Transmembrane protein</fullName>
    </recommendedName>
</protein>
<accession>A0A3M6VGS1</accession>
<evidence type="ECO:0000313" key="3">
    <source>
        <dbReference type="EMBL" id="RMX65363.1"/>
    </source>
</evidence>
<feature type="transmembrane region" description="Helical" evidence="2">
    <location>
        <begin position="151"/>
        <end position="169"/>
    </location>
</feature>
<reference evidence="3 4" key="1">
    <citation type="submission" date="2018-06" db="EMBL/GenBank/DDBJ databases">
        <title>Comparative genomics of downy mildews reveals potential adaptations to biotrophy.</title>
        <authorList>
            <person name="Fletcher K."/>
            <person name="Klosterman S.J."/>
            <person name="Derevnina L."/>
            <person name="Martin F."/>
            <person name="Koike S."/>
            <person name="Reyes Chin-Wo S."/>
            <person name="Mou B."/>
            <person name="Michelmore R."/>
        </authorList>
    </citation>
    <scope>NUCLEOTIDE SEQUENCE [LARGE SCALE GENOMIC DNA]</scope>
    <source>
        <strain evidence="3 4">R14</strain>
    </source>
</reference>
<feature type="compositionally biased region" description="Acidic residues" evidence="1">
    <location>
        <begin position="66"/>
        <end position="85"/>
    </location>
</feature>
<proteinExistence type="predicted"/>
<organism evidence="3 4">
    <name type="scientific">Peronospora effusa</name>
    <dbReference type="NCBI Taxonomy" id="542832"/>
    <lineage>
        <taxon>Eukaryota</taxon>
        <taxon>Sar</taxon>
        <taxon>Stramenopiles</taxon>
        <taxon>Oomycota</taxon>
        <taxon>Peronosporomycetes</taxon>
        <taxon>Peronosporales</taxon>
        <taxon>Peronosporaceae</taxon>
        <taxon>Peronospora</taxon>
    </lineage>
</organism>
<dbReference type="EMBL" id="QLLG01000252">
    <property type="protein sequence ID" value="RMX65363.1"/>
    <property type="molecule type" value="Genomic_DNA"/>
</dbReference>
<keyword evidence="2" id="KW-1133">Transmembrane helix</keyword>